<evidence type="ECO:0000256" key="1">
    <source>
        <dbReference type="SAM" id="Phobius"/>
    </source>
</evidence>
<dbReference type="Proteomes" id="UP000236732">
    <property type="component" value="Unassembled WGS sequence"/>
</dbReference>
<keyword evidence="1" id="KW-0812">Transmembrane</keyword>
<sequence length="177" mass="18778">MSAIGRRWPTWLALAAAAISLSDVGDGLEYLIIFVLPATGYLFLAVVDRPRITWAVVIAALATVVVMRLLKLDPWPALALVVIVLVAVGLINGRLRRPGVYALQSPGAVAFMAFGLLVLAVPVPVGGYLVAAGLLGHATWDAFHWRANKVVARSFAEWCGVLDFVLGAGLLLVLLLG</sequence>
<organism evidence="2 3">
    <name type="scientific">Nonomuraea solani</name>
    <dbReference type="NCBI Taxonomy" id="1144553"/>
    <lineage>
        <taxon>Bacteria</taxon>
        <taxon>Bacillati</taxon>
        <taxon>Actinomycetota</taxon>
        <taxon>Actinomycetes</taxon>
        <taxon>Streptosporangiales</taxon>
        <taxon>Streptosporangiaceae</taxon>
        <taxon>Nonomuraea</taxon>
    </lineage>
</organism>
<protein>
    <submittedName>
        <fullName evidence="2">Uncharacterized protein</fullName>
    </submittedName>
</protein>
<evidence type="ECO:0000313" key="2">
    <source>
        <dbReference type="EMBL" id="SEG97705.1"/>
    </source>
</evidence>
<feature type="transmembrane region" description="Helical" evidence="1">
    <location>
        <begin position="107"/>
        <end position="135"/>
    </location>
</feature>
<feature type="transmembrane region" description="Helical" evidence="1">
    <location>
        <begin position="76"/>
        <end position="95"/>
    </location>
</feature>
<keyword evidence="3" id="KW-1185">Reference proteome</keyword>
<feature type="transmembrane region" description="Helical" evidence="1">
    <location>
        <begin position="52"/>
        <end position="70"/>
    </location>
</feature>
<dbReference type="OrthoDB" id="2988755at2"/>
<gene>
    <name evidence="2" type="ORF">SAMN05444920_11125</name>
</gene>
<name>A0A1H6ELF2_9ACTN</name>
<feature type="transmembrane region" description="Helical" evidence="1">
    <location>
        <begin position="30"/>
        <end position="47"/>
    </location>
</feature>
<reference evidence="2 3" key="1">
    <citation type="submission" date="2016-10" db="EMBL/GenBank/DDBJ databases">
        <authorList>
            <person name="de Groot N.N."/>
        </authorList>
    </citation>
    <scope>NUCLEOTIDE SEQUENCE [LARGE SCALE GENOMIC DNA]</scope>
    <source>
        <strain evidence="2 3">CGMCC 4.7037</strain>
    </source>
</reference>
<evidence type="ECO:0000313" key="3">
    <source>
        <dbReference type="Proteomes" id="UP000236732"/>
    </source>
</evidence>
<keyword evidence="1" id="KW-1133">Transmembrane helix</keyword>
<accession>A0A1H6ELF2</accession>
<proteinExistence type="predicted"/>
<keyword evidence="1" id="KW-0472">Membrane</keyword>
<dbReference type="EMBL" id="FNVT01000011">
    <property type="protein sequence ID" value="SEG97705.1"/>
    <property type="molecule type" value="Genomic_DNA"/>
</dbReference>
<dbReference type="AlphaFoldDB" id="A0A1H6ELF2"/>
<feature type="transmembrane region" description="Helical" evidence="1">
    <location>
        <begin position="155"/>
        <end position="176"/>
    </location>
</feature>
<dbReference type="RefSeq" id="WP_103959981.1">
    <property type="nucleotide sequence ID" value="NZ_FNVT01000011.1"/>
</dbReference>